<dbReference type="OMA" id="DWCSSRQ"/>
<reference evidence="2" key="1">
    <citation type="submission" date="2025-08" db="UniProtKB">
        <authorList>
            <consortium name="RefSeq"/>
        </authorList>
    </citation>
    <scope>IDENTIFICATION</scope>
</reference>
<proteinExistence type="predicted"/>
<organism evidence="1 2">
    <name type="scientific">Acanthaster planci</name>
    <name type="common">Crown-of-thorns starfish</name>
    <dbReference type="NCBI Taxonomy" id="133434"/>
    <lineage>
        <taxon>Eukaryota</taxon>
        <taxon>Metazoa</taxon>
        <taxon>Echinodermata</taxon>
        <taxon>Eleutherozoa</taxon>
        <taxon>Asterozoa</taxon>
        <taxon>Asteroidea</taxon>
        <taxon>Valvatacea</taxon>
        <taxon>Valvatida</taxon>
        <taxon>Acanthasteridae</taxon>
        <taxon>Acanthaster</taxon>
    </lineage>
</organism>
<accession>A0A8B7YJC4</accession>
<dbReference type="KEGG" id="aplc:110980725"/>
<name>A0A8B7YJC4_ACAPL</name>
<keyword evidence="1" id="KW-1185">Reference proteome</keyword>
<gene>
    <name evidence="2" type="primary">LOC110980725</name>
</gene>
<evidence type="ECO:0000313" key="2">
    <source>
        <dbReference type="RefSeq" id="XP_022093354.1"/>
    </source>
</evidence>
<protein>
    <submittedName>
        <fullName evidence="2">Uncharacterized protein C9orf135-like</fullName>
    </submittedName>
</protein>
<evidence type="ECO:0000313" key="1">
    <source>
        <dbReference type="Proteomes" id="UP000694845"/>
    </source>
</evidence>
<dbReference type="PANTHER" id="PTHR35069:SF1">
    <property type="entry name" value="CILIA- AND FLAGELLA-ASSOCIATED PROTEIN 95"/>
    <property type="match status" value="1"/>
</dbReference>
<dbReference type="AlphaFoldDB" id="A0A8B7YJC4"/>
<sequence length="218" mass="25780">MSANLSLPDFVERKGSLFLRSDHMDYSRPTLNSNWHQAREAEPKDYDINNESEKKDLHRTTYRRIGNITDGSFPLTTTQYSMQQIHLKNDFEEKETRKPMVNIDTYQAADIDRDTGHPKTGYQAVLPRHHPEHDKRHLETTHRADYRPPFPYTPVPEQPPDFPDNSNVFRHCHSQFTDTADYRRFGRNTWQDESGQYANSQLRRDYFQPTNTIPQILE</sequence>
<dbReference type="Proteomes" id="UP000694845">
    <property type="component" value="Unplaced"/>
</dbReference>
<dbReference type="GO" id="GO:0005886">
    <property type="term" value="C:plasma membrane"/>
    <property type="evidence" value="ECO:0007669"/>
    <property type="project" value="TreeGrafter"/>
</dbReference>
<dbReference type="GeneID" id="110980725"/>
<dbReference type="InterPro" id="IPR027905">
    <property type="entry name" value="CFAP95"/>
</dbReference>
<dbReference type="CTD" id="121430784"/>
<dbReference type="RefSeq" id="XP_022093354.1">
    <property type="nucleotide sequence ID" value="XM_022237662.1"/>
</dbReference>
<dbReference type="OrthoDB" id="309575at2759"/>
<dbReference type="Pfam" id="PF15139">
    <property type="entry name" value="CFAP95"/>
    <property type="match status" value="1"/>
</dbReference>
<dbReference type="PANTHER" id="PTHR35069">
    <property type="entry name" value="PROTEIN C9ORF135"/>
    <property type="match status" value="1"/>
</dbReference>